<name>A0A1L7CU07_9CORY</name>
<organism evidence="6 7">
    <name type="scientific">Corynebacterium frankenforstense DSM 45800</name>
    <dbReference type="NCBI Taxonomy" id="1437875"/>
    <lineage>
        <taxon>Bacteria</taxon>
        <taxon>Bacillati</taxon>
        <taxon>Actinomycetota</taxon>
        <taxon>Actinomycetes</taxon>
        <taxon>Mycobacteriales</taxon>
        <taxon>Corynebacteriaceae</taxon>
        <taxon>Corynebacterium</taxon>
    </lineage>
</organism>
<evidence type="ECO:0000256" key="1">
    <source>
        <dbReference type="ARBA" id="ARBA00004141"/>
    </source>
</evidence>
<sequence length="314" mass="32334">MDTRATDNRSARIVVTGFPIFILLGTAIAFFFPGPFIPLTDHITAFLIVIMFSMGLTLTLPDFKVVATRPAPVFIGVVAQFAIMPLLAVGVAKALRLDPGVAVGLLMLGSVPGGTSSNVIAYLAKGDVAVSVAMTSVSTLVSPVMTPILMLLLSGTRTDVDPGAMALSLVETVLAPVVGGLIVRAVAGDLVDRILPVLPVVSIVFIGGVVFGTVGANAERLASIGVGVFGAVLLHNALGYLLGYLTGKVFRLPETVNRTLATEIGTQSAGLASGMSARFFAPEAALPGAVAAVLHNITGAIYAAFMRRRPLPDA</sequence>
<evidence type="ECO:0000313" key="6">
    <source>
        <dbReference type="EMBL" id="APT89344.1"/>
    </source>
</evidence>
<evidence type="ECO:0000256" key="2">
    <source>
        <dbReference type="ARBA" id="ARBA00022692"/>
    </source>
</evidence>
<feature type="transmembrane region" description="Helical" evidence="5">
    <location>
        <begin position="221"/>
        <end position="242"/>
    </location>
</feature>
<dbReference type="InterPro" id="IPR038770">
    <property type="entry name" value="Na+/solute_symporter_sf"/>
</dbReference>
<comment type="subcellular location">
    <subcellularLocation>
        <location evidence="1">Membrane</location>
        <topology evidence="1">Multi-pass membrane protein</topology>
    </subcellularLocation>
</comment>
<feature type="transmembrane region" description="Helical" evidence="5">
    <location>
        <begin position="130"/>
        <end position="153"/>
    </location>
</feature>
<evidence type="ECO:0000256" key="4">
    <source>
        <dbReference type="ARBA" id="ARBA00023136"/>
    </source>
</evidence>
<feature type="transmembrane region" description="Helical" evidence="5">
    <location>
        <begin position="12"/>
        <end position="31"/>
    </location>
</feature>
<feature type="transmembrane region" description="Helical" evidence="5">
    <location>
        <begin position="194"/>
        <end position="215"/>
    </location>
</feature>
<dbReference type="Proteomes" id="UP000185434">
    <property type="component" value="Chromosome"/>
</dbReference>
<keyword evidence="7" id="KW-1185">Reference proteome</keyword>
<reference evidence="6 7" key="1">
    <citation type="submission" date="2014-08" db="EMBL/GenBank/DDBJ databases">
        <title>Complete genome sequence of Corynebacterium frankenforstense ST18(T) (=DSM 45800(T)), isolated from raw cow milk.</title>
        <authorList>
            <person name="Ruckert C."/>
            <person name="Albersmeier A."/>
            <person name="Winkler A."/>
            <person name="Lipski A."/>
            <person name="Kalinowski J."/>
        </authorList>
    </citation>
    <scope>NUCLEOTIDE SEQUENCE [LARGE SCALE GENOMIC DNA]</scope>
    <source>
        <strain evidence="6 7">ST18</strain>
    </source>
</reference>
<dbReference type="STRING" id="1437875.CFRA_08880"/>
<dbReference type="KEGG" id="cfk:CFRA_08880"/>
<feature type="transmembrane region" description="Helical" evidence="5">
    <location>
        <begin position="43"/>
        <end position="61"/>
    </location>
</feature>
<dbReference type="InterPro" id="IPR004710">
    <property type="entry name" value="Bilac:Na_transpt"/>
</dbReference>
<evidence type="ECO:0000313" key="7">
    <source>
        <dbReference type="Proteomes" id="UP000185434"/>
    </source>
</evidence>
<dbReference type="PANTHER" id="PTHR10361">
    <property type="entry name" value="SODIUM-BILE ACID COTRANSPORTER"/>
    <property type="match status" value="1"/>
</dbReference>
<keyword evidence="3 5" id="KW-1133">Transmembrane helix</keyword>
<keyword evidence="2 5" id="KW-0812">Transmembrane</keyword>
<protein>
    <submittedName>
        <fullName evidence="6">Na+-dependent transporter</fullName>
    </submittedName>
</protein>
<evidence type="ECO:0000256" key="5">
    <source>
        <dbReference type="SAM" id="Phobius"/>
    </source>
</evidence>
<feature type="transmembrane region" description="Helical" evidence="5">
    <location>
        <begin position="101"/>
        <end position="123"/>
    </location>
</feature>
<keyword evidence="4 5" id="KW-0472">Membrane</keyword>
<accession>A0A1L7CU07</accession>
<feature type="transmembrane region" description="Helical" evidence="5">
    <location>
        <begin position="284"/>
        <end position="305"/>
    </location>
</feature>
<dbReference type="GO" id="GO:0016020">
    <property type="term" value="C:membrane"/>
    <property type="evidence" value="ECO:0007669"/>
    <property type="project" value="UniProtKB-SubCell"/>
</dbReference>
<feature type="transmembrane region" description="Helical" evidence="5">
    <location>
        <begin position="73"/>
        <end position="95"/>
    </location>
</feature>
<feature type="transmembrane region" description="Helical" evidence="5">
    <location>
        <begin position="165"/>
        <end position="187"/>
    </location>
</feature>
<dbReference type="Gene3D" id="1.20.1530.20">
    <property type="match status" value="1"/>
</dbReference>
<dbReference type="Pfam" id="PF01758">
    <property type="entry name" value="SBF"/>
    <property type="match status" value="1"/>
</dbReference>
<dbReference type="EMBL" id="CP009247">
    <property type="protein sequence ID" value="APT89344.1"/>
    <property type="molecule type" value="Genomic_DNA"/>
</dbReference>
<dbReference type="PANTHER" id="PTHR10361:SF28">
    <property type="entry name" value="P3 PROTEIN-RELATED"/>
    <property type="match status" value="1"/>
</dbReference>
<gene>
    <name evidence="6" type="ORF">CFRA_08880</name>
</gene>
<dbReference type="AlphaFoldDB" id="A0A1L7CU07"/>
<dbReference type="InterPro" id="IPR002657">
    <property type="entry name" value="BilAc:Na_symport/Acr3"/>
</dbReference>
<proteinExistence type="predicted"/>
<evidence type="ECO:0000256" key="3">
    <source>
        <dbReference type="ARBA" id="ARBA00022989"/>
    </source>
</evidence>